<keyword evidence="10" id="KW-0998">Cell outer membrane</keyword>
<gene>
    <name evidence="10 11" type="primary">flgH</name>
    <name evidence="11" type="ORF">D9V69_01710</name>
</gene>
<dbReference type="GO" id="GO:0009427">
    <property type="term" value="C:bacterial-type flagellum basal body, distal rod, L ring"/>
    <property type="evidence" value="ECO:0007669"/>
    <property type="project" value="InterPro"/>
</dbReference>
<reference evidence="11 12" key="2">
    <citation type="submission" date="2019-05" db="EMBL/GenBank/DDBJ databases">
        <title>Genome evolution of the obligate endosymbiont Buchnera aphidicola.</title>
        <authorList>
            <person name="Moran N.A."/>
        </authorList>
    </citation>
    <scope>NUCLEOTIDE SEQUENCE [LARGE SCALE GENOMIC DNA]</scope>
    <source>
        <strain evidence="11 12">Hta</strain>
    </source>
</reference>
<dbReference type="HAMAP" id="MF_00415">
    <property type="entry name" value="FlgH"/>
    <property type="match status" value="1"/>
</dbReference>
<dbReference type="GO" id="GO:0003774">
    <property type="term" value="F:cytoskeletal motor activity"/>
    <property type="evidence" value="ECO:0007669"/>
    <property type="project" value="InterPro"/>
</dbReference>
<evidence type="ECO:0000256" key="5">
    <source>
        <dbReference type="ARBA" id="ARBA00022729"/>
    </source>
</evidence>
<evidence type="ECO:0000313" key="12">
    <source>
        <dbReference type="Proteomes" id="UP000298773"/>
    </source>
</evidence>
<keyword evidence="8 10" id="KW-0975">Bacterial flagellum</keyword>
<keyword evidence="5" id="KW-0732">Signal</keyword>
<dbReference type="GO" id="GO:0071973">
    <property type="term" value="P:bacterial-type flagellum-dependent cell motility"/>
    <property type="evidence" value="ECO:0007669"/>
    <property type="project" value="InterPro"/>
</dbReference>
<evidence type="ECO:0000256" key="7">
    <source>
        <dbReference type="ARBA" id="ARBA00023139"/>
    </source>
</evidence>
<accession>A0A4D6Y6S9</accession>
<dbReference type="AlphaFoldDB" id="A0A4D6Y6S9"/>
<dbReference type="GO" id="GO:0009279">
    <property type="term" value="C:cell outer membrane"/>
    <property type="evidence" value="ECO:0007669"/>
    <property type="project" value="UniProtKB-SubCell"/>
</dbReference>
<comment type="subunit">
    <text evidence="4 10">The basal body constitutes a major portion of the flagellar organelle and consists of four rings (L,P,S, and M) mounted on a central rod.</text>
</comment>
<evidence type="ECO:0000256" key="10">
    <source>
        <dbReference type="HAMAP-Rule" id="MF_00415"/>
    </source>
</evidence>
<dbReference type="RefSeq" id="WP_158356610.1">
    <property type="nucleotide sequence ID" value="NZ_CP034873.1"/>
</dbReference>
<comment type="subcellular location">
    <subcellularLocation>
        <location evidence="10">Cell outer membrane</location>
    </subcellularLocation>
    <subcellularLocation>
        <location evidence="10">Bacterial flagellum basal body</location>
    </subcellularLocation>
    <subcellularLocation>
        <location evidence="2">Membrane</location>
        <topology evidence="2">Lipid-anchor</topology>
    </subcellularLocation>
</comment>
<dbReference type="OrthoDB" id="9789463at2"/>
<comment type="function">
    <text evidence="1 10">Assembles around the rod to form the L-ring and probably protects the motor/basal body from shearing forces during rotation.</text>
</comment>
<keyword evidence="6 10" id="KW-0472">Membrane</keyword>
<proteinExistence type="inferred from homology"/>
<dbReference type="Pfam" id="PF02107">
    <property type="entry name" value="FlgH"/>
    <property type="match status" value="1"/>
</dbReference>
<dbReference type="EMBL" id="CP034873">
    <property type="protein sequence ID" value="QCI21640.1"/>
    <property type="molecule type" value="Genomic_DNA"/>
</dbReference>
<evidence type="ECO:0000256" key="8">
    <source>
        <dbReference type="ARBA" id="ARBA00023143"/>
    </source>
</evidence>
<evidence type="ECO:0000256" key="2">
    <source>
        <dbReference type="ARBA" id="ARBA00004635"/>
    </source>
</evidence>
<protein>
    <recommendedName>
        <fullName evidence="10">Flagellar L-ring protein</fullName>
    </recommendedName>
    <alternativeName>
        <fullName evidence="10">Basal body L-ring protein</fullName>
    </alternativeName>
</protein>
<dbReference type="PANTHER" id="PTHR34933:SF3">
    <property type="entry name" value="FLAGELLAR L-RING PROTEIN"/>
    <property type="match status" value="1"/>
</dbReference>
<organism evidence="11 12">
    <name type="scientific">Buchnera aphidicola</name>
    <name type="common">Hyadaphis tataricae</name>
    <dbReference type="NCBI Taxonomy" id="1241859"/>
    <lineage>
        <taxon>Bacteria</taxon>
        <taxon>Pseudomonadati</taxon>
        <taxon>Pseudomonadota</taxon>
        <taxon>Gammaproteobacteria</taxon>
        <taxon>Enterobacterales</taxon>
        <taxon>Erwiniaceae</taxon>
        <taxon>Buchnera</taxon>
    </lineage>
</organism>
<evidence type="ECO:0000256" key="9">
    <source>
        <dbReference type="ARBA" id="ARBA00023288"/>
    </source>
</evidence>
<dbReference type="PANTHER" id="PTHR34933">
    <property type="entry name" value="FLAGELLAR L-RING PROTEIN"/>
    <property type="match status" value="1"/>
</dbReference>
<dbReference type="InterPro" id="IPR000527">
    <property type="entry name" value="Flag_Lring"/>
</dbReference>
<evidence type="ECO:0000256" key="1">
    <source>
        <dbReference type="ARBA" id="ARBA00002591"/>
    </source>
</evidence>
<keyword evidence="11" id="KW-0282">Flagellum</keyword>
<keyword evidence="11" id="KW-0969">Cilium</keyword>
<sequence length="238" mass="26590">MINFVFHKTKYYFVPIFLLLIQSCTSIPHKPLVEGITTAIAPNFFPNVTNGSLFQERSLEHHGYKSLFEDYRPHNIGDTLTVILQEEISASNSSTSNASRDGTNNIGMEIIPSGLSPILGLDLKKNQIGLNNTGKHDFFGKGNNTAENKFSGLITVTIKTILPNGNLKVIGEKQVGINDGVEYIRFSGVVNPNNINNNNFVQSSRIADARIEYSRYGWVNQMQHMGWMQKLLLKFSPI</sequence>
<evidence type="ECO:0000256" key="6">
    <source>
        <dbReference type="ARBA" id="ARBA00023136"/>
    </source>
</evidence>
<keyword evidence="11" id="KW-0966">Cell projection</keyword>
<name>A0A4D6Y6S9_9GAMM</name>
<evidence type="ECO:0000313" key="11">
    <source>
        <dbReference type="EMBL" id="QCI21640.1"/>
    </source>
</evidence>
<dbReference type="Proteomes" id="UP000298773">
    <property type="component" value="Chromosome"/>
</dbReference>
<keyword evidence="9" id="KW-0449">Lipoprotein</keyword>
<comment type="similarity">
    <text evidence="3 10">Belongs to the FlgH family.</text>
</comment>
<keyword evidence="7" id="KW-0564">Palmitate</keyword>
<reference evidence="11 12" key="1">
    <citation type="submission" date="2018-12" db="EMBL/GenBank/DDBJ databases">
        <authorList>
            <person name="Chong R.A."/>
        </authorList>
    </citation>
    <scope>NUCLEOTIDE SEQUENCE [LARGE SCALE GENOMIC DNA]</scope>
    <source>
        <strain evidence="11 12">Hta</strain>
    </source>
</reference>
<dbReference type="PRINTS" id="PR01008">
    <property type="entry name" value="FLGLRINGFLGH"/>
</dbReference>
<evidence type="ECO:0000256" key="4">
    <source>
        <dbReference type="ARBA" id="ARBA00011439"/>
    </source>
</evidence>
<evidence type="ECO:0000256" key="3">
    <source>
        <dbReference type="ARBA" id="ARBA00006929"/>
    </source>
</evidence>